<accession>A0ABQ8W5M8</accession>
<proteinExistence type="predicted"/>
<dbReference type="Proteomes" id="UP001220256">
    <property type="component" value="Unassembled WGS sequence"/>
</dbReference>
<dbReference type="EMBL" id="JAPVEB010000010">
    <property type="protein sequence ID" value="KAJ5255984.1"/>
    <property type="molecule type" value="Genomic_DNA"/>
</dbReference>
<gene>
    <name evidence="1" type="ORF">N7505_011135</name>
</gene>
<evidence type="ECO:0000313" key="1">
    <source>
        <dbReference type="EMBL" id="KAJ5255984.1"/>
    </source>
</evidence>
<sequence>MGCRQLGLNLQDLRLTFHNAVEDFNYDQSAMSGSWDIFREYMSNPANSNFVLRVRLEPFDMEDPLGHFFEDPEIPIDVEQFVSTVLASAPVATESTVVPASSSILEQSVPFVDSRVTDSDFAKSKQFADEDEKRKFYDNYNVEDRDPASTNGRIA</sequence>
<organism evidence="1 2">
    <name type="scientific">Penicillium chrysogenum</name>
    <name type="common">Penicillium notatum</name>
    <dbReference type="NCBI Taxonomy" id="5076"/>
    <lineage>
        <taxon>Eukaryota</taxon>
        <taxon>Fungi</taxon>
        <taxon>Dikarya</taxon>
        <taxon>Ascomycota</taxon>
        <taxon>Pezizomycotina</taxon>
        <taxon>Eurotiomycetes</taxon>
        <taxon>Eurotiomycetidae</taxon>
        <taxon>Eurotiales</taxon>
        <taxon>Aspergillaceae</taxon>
        <taxon>Penicillium</taxon>
        <taxon>Penicillium chrysogenum species complex</taxon>
    </lineage>
</organism>
<comment type="caution">
    <text evidence="1">The sequence shown here is derived from an EMBL/GenBank/DDBJ whole genome shotgun (WGS) entry which is preliminary data.</text>
</comment>
<protein>
    <submittedName>
        <fullName evidence="1">Uncharacterized protein</fullName>
    </submittedName>
</protein>
<evidence type="ECO:0000313" key="2">
    <source>
        <dbReference type="Proteomes" id="UP001220256"/>
    </source>
</evidence>
<name>A0ABQ8W5M8_PENCH</name>
<keyword evidence="2" id="KW-1185">Reference proteome</keyword>
<reference evidence="1 2" key="1">
    <citation type="journal article" date="2023" name="IMA Fungus">
        <title>Comparative genomic study of the Penicillium genus elucidates a diverse pangenome and 15 lateral gene transfer events.</title>
        <authorList>
            <person name="Petersen C."/>
            <person name="Sorensen T."/>
            <person name="Nielsen M.R."/>
            <person name="Sondergaard T.E."/>
            <person name="Sorensen J.L."/>
            <person name="Fitzpatrick D.A."/>
            <person name="Frisvad J.C."/>
            <person name="Nielsen K.L."/>
        </authorList>
    </citation>
    <scope>NUCLEOTIDE SEQUENCE [LARGE SCALE GENOMIC DNA]</scope>
    <source>
        <strain evidence="1 2">IBT 3361</strain>
    </source>
</reference>